<proteinExistence type="predicted"/>
<dbReference type="Proteomes" id="UP000793456">
    <property type="component" value="Chromosome XIII"/>
</dbReference>
<gene>
    <name evidence="1" type="ORF">E3U43_019307</name>
</gene>
<reference evidence="1" key="1">
    <citation type="submission" date="2018-11" db="EMBL/GenBank/DDBJ databases">
        <title>The sequence and de novo assembly of Larimichthys crocea genome using PacBio and Hi-C technologies.</title>
        <authorList>
            <person name="Xu P."/>
            <person name="Chen B."/>
            <person name="Zhou Z."/>
            <person name="Ke Q."/>
            <person name="Wu Y."/>
            <person name="Bai H."/>
            <person name="Pu F."/>
        </authorList>
    </citation>
    <scope>NUCLEOTIDE SEQUENCE</scope>
    <source>
        <tissue evidence="1">Muscle</tissue>
    </source>
</reference>
<organism evidence="1 2">
    <name type="scientific">Larimichthys crocea</name>
    <name type="common">Large yellow croaker</name>
    <name type="synonym">Pseudosciaena crocea</name>
    <dbReference type="NCBI Taxonomy" id="215358"/>
    <lineage>
        <taxon>Eukaryota</taxon>
        <taxon>Metazoa</taxon>
        <taxon>Chordata</taxon>
        <taxon>Craniata</taxon>
        <taxon>Vertebrata</taxon>
        <taxon>Euteleostomi</taxon>
        <taxon>Actinopterygii</taxon>
        <taxon>Neopterygii</taxon>
        <taxon>Teleostei</taxon>
        <taxon>Neoteleostei</taxon>
        <taxon>Acanthomorphata</taxon>
        <taxon>Eupercaria</taxon>
        <taxon>Sciaenidae</taxon>
        <taxon>Larimichthys</taxon>
    </lineage>
</organism>
<evidence type="ECO:0000313" key="2">
    <source>
        <dbReference type="Proteomes" id="UP000793456"/>
    </source>
</evidence>
<keyword evidence="2" id="KW-1185">Reference proteome</keyword>
<protein>
    <submittedName>
        <fullName evidence="1">Uncharacterized protein</fullName>
    </submittedName>
</protein>
<name>A0ACD3QXC3_LARCR</name>
<dbReference type="EMBL" id="CM011686">
    <property type="protein sequence ID" value="TMS11916.1"/>
    <property type="molecule type" value="Genomic_DNA"/>
</dbReference>
<evidence type="ECO:0000313" key="1">
    <source>
        <dbReference type="EMBL" id="TMS11916.1"/>
    </source>
</evidence>
<accession>A0ACD3QXC3</accession>
<sequence>MTSSPGPIMTTLTETPHPFTEDVSTIVPVTEPDDGDFAALIGGVVGAVLLLLICTIAVLLWCLTRHKGSYITNEMDEDDDEIDDNDDESVGSDTALQSREPLKVKDEE</sequence>
<comment type="caution">
    <text evidence="1">The sequence shown here is derived from an EMBL/GenBank/DDBJ whole genome shotgun (WGS) entry which is preliminary data.</text>
</comment>